<dbReference type="OrthoDB" id="9804196at2"/>
<dbReference type="Gene3D" id="3.40.50.2000">
    <property type="entry name" value="Glycogen Phosphorylase B"/>
    <property type="match status" value="2"/>
</dbReference>
<accession>Q2SIL5</accession>
<feature type="domain" description="Glycosyltransferase subfamily 4-like N-terminal" evidence="2">
    <location>
        <begin position="13"/>
        <end position="168"/>
    </location>
</feature>
<name>Q2SIL5_HAHCH</name>
<dbReference type="eggNOG" id="COG0438">
    <property type="taxonomic scope" value="Bacteria"/>
</dbReference>
<proteinExistence type="predicted"/>
<keyword evidence="4" id="KW-1185">Reference proteome</keyword>
<dbReference type="Pfam" id="PF00534">
    <property type="entry name" value="Glycos_transf_1"/>
    <property type="match status" value="1"/>
</dbReference>
<dbReference type="AlphaFoldDB" id="Q2SIL5"/>
<dbReference type="PANTHER" id="PTHR45947:SF3">
    <property type="entry name" value="SULFOQUINOVOSYL TRANSFERASE SQD2"/>
    <property type="match status" value="1"/>
</dbReference>
<dbReference type="EMBL" id="CP000155">
    <property type="protein sequence ID" value="ABC29509.1"/>
    <property type="molecule type" value="Genomic_DNA"/>
</dbReference>
<evidence type="ECO:0000259" key="1">
    <source>
        <dbReference type="Pfam" id="PF00534"/>
    </source>
</evidence>
<dbReference type="HOGENOM" id="CLU_009583_0_3_6"/>
<feature type="domain" description="Glycosyl transferase family 1" evidence="1">
    <location>
        <begin position="179"/>
        <end position="339"/>
    </location>
</feature>
<sequence length="365" mass="40292">MKKVLHLIDTTGPGGAETVFIQLLRNLSKDKYQHHVILRGEGWVADQVRESGLEPVFIDSKGSFNLGYAWALVQFVRSKKIDVIHAHLMGSNVYGALVAMLTRKPMIATFHGGVDVARQERLLRIKFKLISLGADSIVCVSRKLEEELKQRGELESCKLKLIYNGVDPGLFSRRSGTLKSELGLSDDAIVVLSVGNIRPAKGYEYLVDAAAKMKTAQEYHFVVVGDQKKSLYAELLKRVETHGGLPNLHFLGFRSDVKEILGQADVFLLTSISEGFSIATVEAMMAGVTVVATRSGGPEEIVEDEITGQLIPVGDPEAVKTALFKLRDRAYAERLRQAALDSARERFSLVNMVQAYEGLYDNLTV</sequence>
<evidence type="ECO:0000313" key="3">
    <source>
        <dbReference type="EMBL" id="ABC29509.1"/>
    </source>
</evidence>
<gene>
    <name evidence="3" type="ordered locus">HCH_02724</name>
</gene>
<dbReference type="Proteomes" id="UP000000238">
    <property type="component" value="Chromosome"/>
</dbReference>
<dbReference type="InterPro" id="IPR001296">
    <property type="entry name" value="Glyco_trans_1"/>
</dbReference>
<evidence type="ECO:0000259" key="2">
    <source>
        <dbReference type="Pfam" id="PF13439"/>
    </source>
</evidence>
<dbReference type="SUPFAM" id="SSF53756">
    <property type="entry name" value="UDP-Glycosyltransferase/glycogen phosphorylase"/>
    <property type="match status" value="1"/>
</dbReference>
<evidence type="ECO:0000313" key="4">
    <source>
        <dbReference type="Proteomes" id="UP000000238"/>
    </source>
</evidence>
<dbReference type="PANTHER" id="PTHR45947">
    <property type="entry name" value="SULFOQUINOVOSYL TRANSFERASE SQD2"/>
    <property type="match status" value="1"/>
</dbReference>
<dbReference type="RefSeq" id="WP_011396578.1">
    <property type="nucleotide sequence ID" value="NC_007645.1"/>
</dbReference>
<protein>
    <submittedName>
        <fullName evidence="3">Glycosyltransferase</fullName>
    </submittedName>
</protein>
<dbReference type="CDD" id="cd03801">
    <property type="entry name" value="GT4_PimA-like"/>
    <property type="match status" value="1"/>
</dbReference>
<dbReference type="KEGG" id="hch:HCH_02724"/>
<reference evidence="3 4" key="1">
    <citation type="journal article" date="2005" name="Nucleic Acids Res.">
        <title>Genomic blueprint of Hahella chejuensis, a marine microbe producing an algicidal agent.</title>
        <authorList>
            <person name="Jeong H."/>
            <person name="Yim J.H."/>
            <person name="Lee C."/>
            <person name="Choi S.-H."/>
            <person name="Park Y.K."/>
            <person name="Yoon S.H."/>
            <person name="Hur C.-G."/>
            <person name="Kang H.-Y."/>
            <person name="Kim D."/>
            <person name="Lee H.H."/>
            <person name="Park K.H."/>
            <person name="Park S.-H."/>
            <person name="Park H.-S."/>
            <person name="Lee H.K."/>
            <person name="Oh T.K."/>
            <person name="Kim J.F."/>
        </authorList>
    </citation>
    <scope>NUCLEOTIDE SEQUENCE [LARGE SCALE GENOMIC DNA]</scope>
    <source>
        <strain evidence="3 4">KCTC 2396</strain>
    </source>
</reference>
<keyword evidence="3" id="KW-0808">Transferase</keyword>
<organism evidence="3 4">
    <name type="scientific">Hahella chejuensis (strain KCTC 2396)</name>
    <dbReference type="NCBI Taxonomy" id="349521"/>
    <lineage>
        <taxon>Bacteria</taxon>
        <taxon>Pseudomonadati</taxon>
        <taxon>Pseudomonadota</taxon>
        <taxon>Gammaproteobacteria</taxon>
        <taxon>Oceanospirillales</taxon>
        <taxon>Hahellaceae</taxon>
        <taxon>Hahella</taxon>
    </lineage>
</organism>
<dbReference type="CAZy" id="GT4">
    <property type="family name" value="Glycosyltransferase Family 4"/>
</dbReference>
<dbReference type="STRING" id="349521.HCH_02724"/>
<dbReference type="Pfam" id="PF13439">
    <property type="entry name" value="Glyco_transf_4"/>
    <property type="match status" value="1"/>
</dbReference>
<dbReference type="InterPro" id="IPR050194">
    <property type="entry name" value="Glycosyltransferase_grp1"/>
</dbReference>
<dbReference type="GO" id="GO:0016757">
    <property type="term" value="F:glycosyltransferase activity"/>
    <property type="evidence" value="ECO:0007669"/>
    <property type="project" value="InterPro"/>
</dbReference>
<dbReference type="InterPro" id="IPR028098">
    <property type="entry name" value="Glyco_trans_4-like_N"/>
</dbReference>